<organism evidence="1 2">
    <name type="scientific">Fomitopsis schrenkii</name>
    <name type="common">Brown rot fungus</name>
    <dbReference type="NCBI Taxonomy" id="2126942"/>
    <lineage>
        <taxon>Eukaryota</taxon>
        <taxon>Fungi</taxon>
        <taxon>Dikarya</taxon>
        <taxon>Basidiomycota</taxon>
        <taxon>Agaricomycotina</taxon>
        <taxon>Agaricomycetes</taxon>
        <taxon>Polyporales</taxon>
        <taxon>Fomitopsis</taxon>
    </lineage>
</organism>
<dbReference type="InParanoid" id="S8FT25"/>
<evidence type="ECO:0000313" key="2">
    <source>
        <dbReference type="Proteomes" id="UP000015241"/>
    </source>
</evidence>
<accession>S8FT25</accession>
<name>S8FT25_FOMSC</name>
<keyword evidence="2" id="KW-1185">Reference proteome</keyword>
<protein>
    <submittedName>
        <fullName evidence="1">Uncharacterized protein</fullName>
    </submittedName>
</protein>
<reference evidence="1 2" key="1">
    <citation type="journal article" date="2012" name="Science">
        <title>The Paleozoic origin of enzymatic lignin decomposition reconstructed from 31 fungal genomes.</title>
        <authorList>
            <person name="Floudas D."/>
            <person name="Binder M."/>
            <person name="Riley R."/>
            <person name="Barry K."/>
            <person name="Blanchette R.A."/>
            <person name="Henrissat B."/>
            <person name="Martinez A.T."/>
            <person name="Otillar R."/>
            <person name="Spatafora J.W."/>
            <person name="Yadav J.S."/>
            <person name="Aerts A."/>
            <person name="Benoit I."/>
            <person name="Boyd A."/>
            <person name="Carlson A."/>
            <person name="Copeland A."/>
            <person name="Coutinho P.M."/>
            <person name="de Vries R.P."/>
            <person name="Ferreira P."/>
            <person name="Findley K."/>
            <person name="Foster B."/>
            <person name="Gaskell J."/>
            <person name="Glotzer D."/>
            <person name="Gorecki P."/>
            <person name="Heitman J."/>
            <person name="Hesse C."/>
            <person name="Hori C."/>
            <person name="Igarashi K."/>
            <person name="Jurgens J.A."/>
            <person name="Kallen N."/>
            <person name="Kersten P."/>
            <person name="Kohler A."/>
            <person name="Kuees U."/>
            <person name="Kumar T.K.A."/>
            <person name="Kuo A."/>
            <person name="LaButti K."/>
            <person name="Larrondo L.F."/>
            <person name="Lindquist E."/>
            <person name="Ling A."/>
            <person name="Lombard V."/>
            <person name="Lucas S."/>
            <person name="Lundell T."/>
            <person name="Martin R."/>
            <person name="McLaughlin D.J."/>
            <person name="Morgenstern I."/>
            <person name="Morin E."/>
            <person name="Murat C."/>
            <person name="Nagy L.G."/>
            <person name="Nolan M."/>
            <person name="Ohm R.A."/>
            <person name="Patyshakuliyeva A."/>
            <person name="Rokas A."/>
            <person name="Ruiz-Duenas F.J."/>
            <person name="Sabat G."/>
            <person name="Salamov A."/>
            <person name="Samejima M."/>
            <person name="Schmutz J."/>
            <person name="Slot J.C."/>
            <person name="St John F."/>
            <person name="Stenlid J."/>
            <person name="Sun H."/>
            <person name="Sun S."/>
            <person name="Syed K."/>
            <person name="Tsang A."/>
            <person name="Wiebenga A."/>
            <person name="Young D."/>
            <person name="Pisabarro A."/>
            <person name="Eastwood D.C."/>
            <person name="Martin F."/>
            <person name="Cullen D."/>
            <person name="Grigoriev I.V."/>
            <person name="Hibbett D.S."/>
        </authorList>
    </citation>
    <scope>NUCLEOTIDE SEQUENCE</scope>
    <source>
        <strain evidence="2">FP-58527</strain>
    </source>
</reference>
<sequence>MSLSPTLLAPRPDVPAVQSRIREAPLAYSIHRPWRGSYRSRPPRVRAEAFVCLANAPR</sequence>
<dbReference type="Proteomes" id="UP000015241">
    <property type="component" value="Unassembled WGS sequence"/>
</dbReference>
<dbReference type="AlphaFoldDB" id="S8FT25"/>
<gene>
    <name evidence="1" type="ORF">FOMPIDRAFT_1023269</name>
</gene>
<proteinExistence type="predicted"/>
<evidence type="ECO:0000313" key="1">
    <source>
        <dbReference type="EMBL" id="EPT01340.1"/>
    </source>
</evidence>
<dbReference type="EMBL" id="KE504142">
    <property type="protein sequence ID" value="EPT01340.1"/>
    <property type="molecule type" value="Genomic_DNA"/>
</dbReference>
<dbReference type="HOGENOM" id="CLU_2979093_0_0_1"/>